<gene>
    <name evidence="5" type="ORF">ILEXP_LOCUS36323</name>
</gene>
<dbReference type="GO" id="GO:0061630">
    <property type="term" value="F:ubiquitin protein ligase activity"/>
    <property type="evidence" value="ECO:0007669"/>
    <property type="project" value="UniProtKB-EC"/>
</dbReference>
<evidence type="ECO:0000259" key="4">
    <source>
        <dbReference type="Pfam" id="PF00582"/>
    </source>
</evidence>
<dbReference type="InterPro" id="IPR051348">
    <property type="entry name" value="U-box_ubiquitin_ligases"/>
</dbReference>
<sequence length="248" mass="27522">MNGQRREDMVTVAIDKDKGSQYALKWAVDHLLGKGKIVTLLHVKQRPSSIPTSMGNHVALSDVSDEVAKAYKDQVDNQAKELFLPFRCFCTRKDIQVNEVLLEDMDVAKAICEYVKVSLIENLVVGATSRNGFVRTFKTIDVPGSISKGAPEFCTVHVISKGKIASVRSASIPVPNQPTVGLLQKHSTPFPVKLMWVSCKATPQEVCFSYPFSKLVSTFGFVSLLKKASLIPFQQLEHLRGHHWLIVT</sequence>
<dbReference type="AlphaFoldDB" id="A0ABC8TCD3"/>
<dbReference type="EC" id="2.3.2.27" evidence="2"/>
<reference evidence="5 6" key="1">
    <citation type="submission" date="2024-02" db="EMBL/GenBank/DDBJ databases">
        <authorList>
            <person name="Vignale AGUSTIN F."/>
            <person name="Sosa J E."/>
            <person name="Modenutti C."/>
        </authorList>
    </citation>
    <scope>NUCLEOTIDE SEQUENCE [LARGE SCALE GENOMIC DNA]</scope>
</reference>
<dbReference type="PANTHER" id="PTHR45647">
    <property type="entry name" value="OS02G0152300 PROTEIN"/>
    <property type="match status" value="1"/>
</dbReference>
<evidence type="ECO:0000313" key="5">
    <source>
        <dbReference type="EMBL" id="CAK9167070.1"/>
    </source>
</evidence>
<keyword evidence="6" id="KW-1185">Reference proteome</keyword>
<dbReference type="Gene3D" id="3.40.50.620">
    <property type="entry name" value="HUPs"/>
    <property type="match status" value="1"/>
</dbReference>
<dbReference type="Proteomes" id="UP001642360">
    <property type="component" value="Unassembled WGS sequence"/>
</dbReference>
<dbReference type="CDD" id="cd01989">
    <property type="entry name" value="USP_STK_Ubox_N"/>
    <property type="match status" value="1"/>
</dbReference>
<protein>
    <recommendedName>
        <fullName evidence="2">RING-type E3 ubiquitin transferase</fullName>
        <ecNumber evidence="2">2.3.2.27</ecNumber>
    </recommendedName>
</protein>
<dbReference type="EMBL" id="CAUOFW020004743">
    <property type="protein sequence ID" value="CAK9167070.1"/>
    <property type="molecule type" value="Genomic_DNA"/>
</dbReference>
<dbReference type="Pfam" id="PF00582">
    <property type="entry name" value="Usp"/>
    <property type="match status" value="1"/>
</dbReference>
<feature type="domain" description="UspA" evidence="4">
    <location>
        <begin position="10"/>
        <end position="135"/>
    </location>
</feature>
<proteinExistence type="predicted"/>
<dbReference type="SUPFAM" id="SSF52402">
    <property type="entry name" value="Adenine nucleotide alpha hydrolases-like"/>
    <property type="match status" value="1"/>
</dbReference>
<evidence type="ECO:0000256" key="3">
    <source>
        <dbReference type="ARBA" id="ARBA00022786"/>
    </source>
</evidence>
<comment type="catalytic activity">
    <reaction evidence="1">
        <text>S-ubiquitinyl-[E2 ubiquitin-conjugating enzyme]-L-cysteine + [acceptor protein]-L-lysine = [E2 ubiquitin-conjugating enzyme]-L-cysteine + N(6)-ubiquitinyl-[acceptor protein]-L-lysine.</text>
        <dbReference type="EC" id="2.3.2.27"/>
    </reaction>
</comment>
<dbReference type="InterPro" id="IPR006016">
    <property type="entry name" value="UspA"/>
</dbReference>
<name>A0ABC8TCD3_9AQUA</name>
<comment type="caution">
    <text evidence="5">The sequence shown here is derived from an EMBL/GenBank/DDBJ whole genome shotgun (WGS) entry which is preliminary data.</text>
</comment>
<keyword evidence="3" id="KW-0833">Ubl conjugation pathway</keyword>
<dbReference type="InterPro" id="IPR014729">
    <property type="entry name" value="Rossmann-like_a/b/a_fold"/>
</dbReference>
<evidence type="ECO:0000256" key="1">
    <source>
        <dbReference type="ARBA" id="ARBA00000900"/>
    </source>
</evidence>
<evidence type="ECO:0000313" key="6">
    <source>
        <dbReference type="Proteomes" id="UP001642360"/>
    </source>
</evidence>
<dbReference type="PANTHER" id="PTHR45647:SF37">
    <property type="entry name" value="U-BOX DOMAIN-CONTAINING PROTEIN 35-LIKE ISOFORM X1"/>
    <property type="match status" value="1"/>
</dbReference>
<evidence type="ECO:0000256" key="2">
    <source>
        <dbReference type="ARBA" id="ARBA00012483"/>
    </source>
</evidence>
<accession>A0ABC8TCD3</accession>
<organism evidence="5 6">
    <name type="scientific">Ilex paraguariensis</name>
    <name type="common">yerba mate</name>
    <dbReference type="NCBI Taxonomy" id="185542"/>
    <lineage>
        <taxon>Eukaryota</taxon>
        <taxon>Viridiplantae</taxon>
        <taxon>Streptophyta</taxon>
        <taxon>Embryophyta</taxon>
        <taxon>Tracheophyta</taxon>
        <taxon>Spermatophyta</taxon>
        <taxon>Magnoliopsida</taxon>
        <taxon>eudicotyledons</taxon>
        <taxon>Gunneridae</taxon>
        <taxon>Pentapetalae</taxon>
        <taxon>asterids</taxon>
        <taxon>campanulids</taxon>
        <taxon>Aquifoliales</taxon>
        <taxon>Aquifoliaceae</taxon>
        <taxon>Ilex</taxon>
    </lineage>
</organism>